<sequence length="251" mass="26421">MIFTGIEPVATGGGLTEVTLTDGRQLDLYNAADLLGLNVRPMSREIVLTFRLIDDGTVLVWTFSGVGPCRFEAEGFAFTSLEHQEFVAFEVDGDPAAQDALRWCFSFTDLELTFTACATVVRAAGPEASDAETSRASAADVYLAALGLTLAHDAGPLPVDPAVAGLPSTMPSDEWRRAVRARDPRLRMDARGVDLVLAGAEGRARVRVSAGGGDAWLDASGDEIVLRVPTSTCPDVVAAAVTGVLAGAVRR</sequence>
<dbReference type="RefSeq" id="WP_192278284.1">
    <property type="nucleotide sequence ID" value="NZ_JACZDF010000002.1"/>
</dbReference>
<evidence type="ECO:0000313" key="1">
    <source>
        <dbReference type="EMBL" id="MBD9698737.1"/>
    </source>
</evidence>
<evidence type="ECO:0000313" key="2">
    <source>
        <dbReference type="Proteomes" id="UP000642107"/>
    </source>
</evidence>
<name>A0ABR9DNP7_9MICO</name>
<accession>A0ABR9DNP7</accession>
<proteinExistence type="predicted"/>
<reference evidence="1 2" key="1">
    <citation type="submission" date="2020-09" db="EMBL/GenBank/DDBJ databases">
        <title>Flavimobilis rhizosphaerae sp. nov., isolated from rhizosphere soil of Spartina alterniflora.</title>
        <authorList>
            <person name="Hanqin C."/>
        </authorList>
    </citation>
    <scope>NUCLEOTIDE SEQUENCE [LARGE SCALE GENOMIC DNA]</scope>
    <source>
        <strain evidence="1 2">GY 10621</strain>
    </source>
</reference>
<dbReference type="Proteomes" id="UP000642107">
    <property type="component" value="Unassembled WGS sequence"/>
</dbReference>
<comment type="caution">
    <text evidence="1">The sequence shown here is derived from an EMBL/GenBank/DDBJ whole genome shotgun (WGS) entry which is preliminary data.</text>
</comment>
<organism evidence="1 2">
    <name type="scientific">Flavimobilis rhizosphaerae</name>
    <dbReference type="NCBI Taxonomy" id="2775421"/>
    <lineage>
        <taxon>Bacteria</taxon>
        <taxon>Bacillati</taxon>
        <taxon>Actinomycetota</taxon>
        <taxon>Actinomycetes</taxon>
        <taxon>Micrococcales</taxon>
        <taxon>Jonesiaceae</taxon>
        <taxon>Flavimobilis</taxon>
    </lineage>
</organism>
<dbReference type="EMBL" id="JACZDF010000002">
    <property type="protein sequence ID" value="MBD9698737.1"/>
    <property type="molecule type" value="Genomic_DNA"/>
</dbReference>
<gene>
    <name evidence="1" type="ORF">IGS67_04395</name>
</gene>
<keyword evidence="2" id="KW-1185">Reference proteome</keyword>
<protein>
    <submittedName>
        <fullName evidence="1">Uncharacterized protein</fullName>
    </submittedName>
</protein>